<dbReference type="RefSeq" id="WP_263387294.1">
    <property type="nucleotide sequence ID" value="NZ_JAOVQN010000003.1"/>
</dbReference>
<keyword evidence="1" id="KW-0472">Membrane</keyword>
<dbReference type="Proteomes" id="UP001321014">
    <property type="component" value="Unassembled WGS sequence"/>
</dbReference>
<dbReference type="InterPro" id="IPR018750">
    <property type="entry name" value="DUF2306_membrane"/>
</dbReference>
<feature type="transmembrane region" description="Helical" evidence="1">
    <location>
        <begin position="41"/>
        <end position="63"/>
    </location>
</feature>
<name>A0ABT2WN80_9RHOB</name>
<organism evidence="2 3">
    <name type="scientific">Ruegeria marisflavi</name>
    <dbReference type="NCBI Taxonomy" id="2984152"/>
    <lineage>
        <taxon>Bacteria</taxon>
        <taxon>Pseudomonadati</taxon>
        <taxon>Pseudomonadota</taxon>
        <taxon>Alphaproteobacteria</taxon>
        <taxon>Rhodobacterales</taxon>
        <taxon>Roseobacteraceae</taxon>
        <taxon>Ruegeria</taxon>
    </lineage>
</organism>
<protein>
    <submittedName>
        <fullName evidence="2">DUF2306 domain-containing protein</fullName>
    </submittedName>
</protein>
<evidence type="ECO:0000313" key="2">
    <source>
        <dbReference type="EMBL" id="MCU9837128.1"/>
    </source>
</evidence>
<keyword evidence="1" id="KW-0812">Transmembrane</keyword>
<evidence type="ECO:0000313" key="3">
    <source>
        <dbReference type="Proteomes" id="UP001321014"/>
    </source>
</evidence>
<feature type="transmembrane region" description="Helical" evidence="1">
    <location>
        <begin position="75"/>
        <end position="95"/>
    </location>
</feature>
<comment type="caution">
    <text evidence="2">The sequence shown here is derived from an EMBL/GenBank/DDBJ whole genome shotgun (WGS) entry which is preliminary data.</text>
</comment>
<dbReference type="EMBL" id="JAOVQN010000003">
    <property type="protein sequence ID" value="MCU9837128.1"/>
    <property type="molecule type" value="Genomic_DNA"/>
</dbReference>
<feature type="transmembrane region" description="Helical" evidence="1">
    <location>
        <begin position="107"/>
        <end position="127"/>
    </location>
</feature>
<sequence>MLAILPFAIYAARFGLAGLTQDLSGETYLVQAGAWLTNISVFVHMLAGSLLSFLAPLQLFPWLRRNWPALHRATGRLLILCAILTALAGLIYIALRGTVGGTAMDAGFALYGGLTGLVAVQAFRFAIARNIEHHRRWALRLFVLAIGSWLYRVQYTIWYIATDGLASTPDFSGAFDLFMNFGFYLPWLALLELILFKQQRRERH</sequence>
<evidence type="ECO:0000256" key="1">
    <source>
        <dbReference type="SAM" id="Phobius"/>
    </source>
</evidence>
<keyword evidence="3" id="KW-1185">Reference proteome</keyword>
<keyword evidence="1" id="KW-1133">Transmembrane helix</keyword>
<feature type="transmembrane region" description="Helical" evidence="1">
    <location>
        <begin position="173"/>
        <end position="196"/>
    </location>
</feature>
<dbReference type="Pfam" id="PF10067">
    <property type="entry name" value="DUF2306"/>
    <property type="match status" value="1"/>
</dbReference>
<proteinExistence type="predicted"/>
<gene>
    <name evidence="2" type="ORF">OEZ49_05075</name>
</gene>
<reference evidence="2 3" key="1">
    <citation type="submission" date="2022-10" db="EMBL/GenBank/DDBJ databases">
        <title>Ruegeria sp. nov., isolated from ocean surface water.</title>
        <authorList>
            <person name="He W."/>
            <person name="Wang L."/>
            <person name="Zhang D.-F."/>
        </authorList>
    </citation>
    <scope>NUCLEOTIDE SEQUENCE [LARGE SCALE GENOMIC DNA]</scope>
    <source>
        <strain evidence="2 3">WL0004</strain>
    </source>
</reference>
<feature type="transmembrane region" description="Helical" evidence="1">
    <location>
        <begin position="139"/>
        <end position="161"/>
    </location>
</feature>
<accession>A0ABT2WN80</accession>